<evidence type="ECO:0008006" key="9">
    <source>
        <dbReference type="Google" id="ProtNLM"/>
    </source>
</evidence>
<dbReference type="AlphaFoldDB" id="A0AAV5EZP0"/>
<keyword evidence="8" id="KW-1185">Reference proteome</keyword>
<keyword evidence="6" id="KW-0812">Transmembrane</keyword>
<accession>A0AAV5EZP0</accession>
<name>A0AAV5EZP0_ELECO</name>
<dbReference type="InterPro" id="IPR015300">
    <property type="entry name" value="DNA-bd_pseudobarrel_sf"/>
</dbReference>
<comment type="subcellular location">
    <subcellularLocation>
        <location evidence="1">Nucleus</location>
    </subcellularLocation>
</comment>
<keyword evidence="2" id="KW-0805">Transcription regulation</keyword>
<evidence type="ECO:0000313" key="7">
    <source>
        <dbReference type="EMBL" id="GJN28068.1"/>
    </source>
</evidence>
<comment type="caution">
    <text evidence="7">The sequence shown here is derived from an EMBL/GenBank/DDBJ whole genome shotgun (WGS) entry which is preliminary data.</text>
</comment>
<keyword evidence="6" id="KW-1133">Transmembrane helix</keyword>
<evidence type="ECO:0000256" key="6">
    <source>
        <dbReference type="SAM" id="Phobius"/>
    </source>
</evidence>
<dbReference type="SUPFAM" id="SSF101936">
    <property type="entry name" value="DNA-binding pseudobarrel domain"/>
    <property type="match status" value="1"/>
</dbReference>
<dbReference type="Gene3D" id="2.40.330.10">
    <property type="entry name" value="DNA-binding pseudobarrel domain"/>
    <property type="match status" value="1"/>
</dbReference>
<keyword evidence="4" id="KW-0804">Transcription</keyword>
<keyword evidence="5" id="KW-0539">Nucleus</keyword>
<organism evidence="7 8">
    <name type="scientific">Eleusine coracana subsp. coracana</name>
    <dbReference type="NCBI Taxonomy" id="191504"/>
    <lineage>
        <taxon>Eukaryota</taxon>
        <taxon>Viridiplantae</taxon>
        <taxon>Streptophyta</taxon>
        <taxon>Embryophyta</taxon>
        <taxon>Tracheophyta</taxon>
        <taxon>Spermatophyta</taxon>
        <taxon>Magnoliopsida</taxon>
        <taxon>Liliopsida</taxon>
        <taxon>Poales</taxon>
        <taxon>Poaceae</taxon>
        <taxon>PACMAD clade</taxon>
        <taxon>Chloridoideae</taxon>
        <taxon>Cynodonteae</taxon>
        <taxon>Eleusininae</taxon>
        <taxon>Eleusine</taxon>
    </lineage>
</organism>
<dbReference type="GO" id="GO:0005634">
    <property type="term" value="C:nucleus"/>
    <property type="evidence" value="ECO:0007669"/>
    <property type="project" value="UniProtKB-SubCell"/>
</dbReference>
<evidence type="ECO:0000256" key="5">
    <source>
        <dbReference type="ARBA" id="ARBA00023242"/>
    </source>
</evidence>
<evidence type="ECO:0000256" key="1">
    <source>
        <dbReference type="ARBA" id="ARBA00004123"/>
    </source>
</evidence>
<keyword evidence="3" id="KW-0238">DNA-binding</keyword>
<evidence type="ECO:0000313" key="8">
    <source>
        <dbReference type="Proteomes" id="UP001054889"/>
    </source>
</evidence>
<sequence>MTKGWSRYVHDKRLAASDTVSFFWDGARLYIDCHRRAKRPIMVALVLVPAQIAALLFGNSNTVQRRLAPPAVVNDEDAHVGRAYGCLAWNSWSSAAPNHC</sequence>
<evidence type="ECO:0000256" key="3">
    <source>
        <dbReference type="ARBA" id="ARBA00023125"/>
    </source>
</evidence>
<dbReference type="EMBL" id="BQKI01000080">
    <property type="protein sequence ID" value="GJN28068.1"/>
    <property type="molecule type" value="Genomic_DNA"/>
</dbReference>
<gene>
    <name evidence="7" type="primary">gb16149</name>
    <name evidence="7" type="ORF">PR202_gb16149</name>
</gene>
<evidence type="ECO:0000256" key="2">
    <source>
        <dbReference type="ARBA" id="ARBA00023015"/>
    </source>
</evidence>
<proteinExistence type="predicted"/>
<protein>
    <recommendedName>
        <fullName evidence="9">TF-B3 domain-containing protein</fullName>
    </recommendedName>
</protein>
<keyword evidence="6" id="KW-0472">Membrane</keyword>
<feature type="transmembrane region" description="Helical" evidence="6">
    <location>
        <begin position="41"/>
        <end position="58"/>
    </location>
</feature>
<evidence type="ECO:0000256" key="4">
    <source>
        <dbReference type="ARBA" id="ARBA00023163"/>
    </source>
</evidence>
<reference evidence="7" key="2">
    <citation type="submission" date="2021-12" db="EMBL/GenBank/DDBJ databases">
        <title>Resequencing data analysis of finger millet.</title>
        <authorList>
            <person name="Hatakeyama M."/>
            <person name="Aluri S."/>
            <person name="Balachadran M.T."/>
            <person name="Sivarajan S.R."/>
            <person name="Poveda L."/>
            <person name="Shimizu-Inatsugi R."/>
            <person name="Schlapbach R."/>
            <person name="Sreeman S.M."/>
            <person name="Shimizu K.K."/>
        </authorList>
    </citation>
    <scope>NUCLEOTIDE SEQUENCE</scope>
</reference>
<reference evidence="7" key="1">
    <citation type="journal article" date="2018" name="DNA Res.">
        <title>Multiple hybrid de novo genome assembly of finger millet, an orphan allotetraploid crop.</title>
        <authorList>
            <person name="Hatakeyama M."/>
            <person name="Aluri S."/>
            <person name="Balachadran M.T."/>
            <person name="Sivarajan S.R."/>
            <person name="Patrignani A."/>
            <person name="Gruter S."/>
            <person name="Poveda L."/>
            <person name="Shimizu-Inatsugi R."/>
            <person name="Baeten J."/>
            <person name="Francoijs K.J."/>
            <person name="Nataraja K.N."/>
            <person name="Reddy Y.A.N."/>
            <person name="Phadnis S."/>
            <person name="Ravikumar R.L."/>
            <person name="Schlapbach R."/>
            <person name="Sreeman S.M."/>
            <person name="Shimizu K.K."/>
        </authorList>
    </citation>
    <scope>NUCLEOTIDE SEQUENCE</scope>
</reference>
<dbReference type="GO" id="GO:0003677">
    <property type="term" value="F:DNA binding"/>
    <property type="evidence" value="ECO:0007669"/>
    <property type="project" value="UniProtKB-KW"/>
</dbReference>
<dbReference type="Proteomes" id="UP001054889">
    <property type="component" value="Unassembled WGS sequence"/>
</dbReference>